<proteinExistence type="predicted"/>
<evidence type="ECO:0000256" key="1">
    <source>
        <dbReference type="SAM" id="MobiDB-lite"/>
    </source>
</evidence>
<dbReference type="STRING" id="429701.A0A2G9GSK7"/>
<name>A0A2G9GSK7_9LAMI</name>
<dbReference type="Proteomes" id="UP000231279">
    <property type="component" value="Unassembled WGS sequence"/>
</dbReference>
<evidence type="ECO:0000313" key="2">
    <source>
        <dbReference type="EMBL" id="PIN08202.1"/>
    </source>
</evidence>
<dbReference type="AlphaFoldDB" id="A0A2G9GSK7"/>
<keyword evidence="3" id="KW-1185">Reference proteome</keyword>
<organism evidence="2 3">
    <name type="scientific">Handroanthus impetiginosus</name>
    <dbReference type="NCBI Taxonomy" id="429701"/>
    <lineage>
        <taxon>Eukaryota</taxon>
        <taxon>Viridiplantae</taxon>
        <taxon>Streptophyta</taxon>
        <taxon>Embryophyta</taxon>
        <taxon>Tracheophyta</taxon>
        <taxon>Spermatophyta</taxon>
        <taxon>Magnoliopsida</taxon>
        <taxon>eudicotyledons</taxon>
        <taxon>Gunneridae</taxon>
        <taxon>Pentapetalae</taxon>
        <taxon>asterids</taxon>
        <taxon>lamiids</taxon>
        <taxon>Lamiales</taxon>
        <taxon>Bignoniaceae</taxon>
        <taxon>Crescentiina</taxon>
        <taxon>Tabebuia alliance</taxon>
        <taxon>Handroanthus</taxon>
    </lineage>
</organism>
<feature type="region of interest" description="Disordered" evidence="1">
    <location>
        <begin position="1"/>
        <end position="33"/>
    </location>
</feature>
<reference evidence="3" key="1">
    <citation type="journal article" date="2018" name="Gigascience">
        <title>Genome assembly of the Pink Ipe (Handroanthus impetiginosus, Bignoniaceae), a highly valued, ecologically keystone Neotropical timber forest tree.</title>
        <authorList>
            <person name="Silva-Junior O.B."/>
            <person name="Grattapaglia D."/>
            <person name="Novaes E."/>
            <person name="Collevatti R.G."/>
        </authorList>
    </citation>
    <scope>NUCLEOTIDE SEQUENCE [LARGE SCALE GENOMIC DNA]</scope>
    <source>
        <strain evidence="3">cv. UFG-1</strain>
    </source>
</reference>
<protein>
    <recommendedName>
        <fullName evidence="4">Non-haem dioxygenase N-terminal domain-containing protein</fullName>
    </recommendedName>
</protein>
<comment type="caution">
    <text evidence="2">The sequence shown here is derived from an EMBL/GenBank/DDBJ whole genome shotgun (WGS) entry which is preliminary data.</text>
</comment>
<dbReference type="EMBL" id="NKXS01003876">
    <property type="protein sequence ID" value="PIN08202.1"/>
    <property type="molecule type" value="Genomic_DNA"/>
</dbReference>
<evidence type="ECO:0008006" key="4">
    <source>
        <dbReference type="Google" id="ProtNLM"/>
    </source>
</evidence>
<evidence type="ECO:0000313" key="3">
    <source>
        <dbReference type="Proteomes" id="UP000231279"/>
    </source>
</evidence>
<dbReference type="PANTHER" id="PTHR34945:SF4">
    <property type="entry name" value="2-OXOGLUTARATE (2OG) AND FE(II)-DEPENDENT OXYGENASE SUPERFAMILY PROTEIN"/>
    <property type="match status" value="1"/>
</dbReference>
<dbReference type="OrthoDB" id="1523082at2759"/>
<sequence>MEKNKFPPKSRLIFSSSPAAPPPSPIPRAKGSRSAADPILSEYIDESVIIPELILPHYGHQFKPEEIDYESLLLKEKDSVRRLLRSVRDFGVVQIIDHGILTEELRFALANCERIFGLTVGCCTSYGDHEKIVWCGDDDRVMEQAIALIGEQNFRNFR</sequence>
<dbReference type="PANTHER" id="PTHR34945">
    <property type="entry name" value="2-OXOGLUTARATE (2OG) AND FE(II)-DEPENDENT OXYGENASE SUPERFAMILY PROTEIN"/>
    <property type="match status" value="1"/>
</dbReference>
<gene>
    <name evidence="2" type="ORF">CDL12_19233</name>
</gene>
<accession>A0A2G9GSK7</accession>